<keyword evidence="3" id="KW-1185">Reference proteome</keyword>
<organism evidence="2 3">
    <name type="scientific">Prauserella oleivorans</name>
    <dbReference type="NCBI Taxonomy" id="1478153"/>
    <lineage>
        <taxon>Bacteria</taxon>
        <taxon>Bacillati</taxon>
        <taxon>Actinomycetota</taxon>
        <taxon>Actinomycetes</taxon>
        <taxon>Pseudonocardiales</taxon>
        <taxon>Pseudonocardiaceae</taxon>
        <taxon>Prauserella</taxon>
    </lineage>
</organism>
<dbReference type="Proteomes" id="UP001597478">
    <property type="component" value="Unassembled WGS sequence"/>
</dbReference>
<dbReference type="Pfam" id="PF05331">
    <property type="entry name" value="DUF742"/>
    <property type="match status" value="1"/>
</dbReference>
<protein>
    <submittedName>
        <fullName evidence="2">DUF742 domain-containing protein</fullName>
    </submittedName>
</protein>
<dbReference type="InterPro" id="IPR007995">
    <property type="entry name" value="DUF742"/>
</dbReference>
<evidence type="ECO:0000313" key="2">
    <source>
        <dbReference type="EMBL" id="MFD2802747.1"/>
    </source>
</evidence>
<evidence type="ECO:0000313" key="3">
    <source>
        <dbReference type="Proteomes" id="UP001597478"/>
    </source>
</evidence>
<dbReference type="PANTHER" id="PTHR36221">
    <property type="entry name" value="DUF742 DOMAIN-CONTAINING PROTEIN"/>
    <property type="match status" value="1"/>
</dbReference>
<dbReference type="EMBL" id="JBHUOF010000049">
    <property type="protein sequence ID" value="MFD2802747.1"/>
    <property type="molecule type" value="Genomic_DNA"/>
</dbReference>
<dbReference type="PANTHER" id="PTHR36221:SF1">
    <property type="entry name" value="DUF742 DOMAIN-CONTAINING PROTEIN"/>
    <property type="match status" value="1"/>
</dbReference>
<comment type="caution">
    <text evidence="2">The sequence shown here is derived from an EMBL/GenBank/DDBJ whole genome shotgun (WGS) entry which is preliminary data.</text>
</comment>
<name>A0ABW5WI02_9PSEU</name>
<feature type="compositionally biased region" description="Basic and acidic residues" evidence="1">
    <location>
        <begin position="57"/>
        <end position="67"/>
    </location>
</feature>
<sequence>MGTPDENADQAAERAVGRAGARFPSAKQRAKLGIEEPQEPTGRRTSAGTGARFPSAKQREALEHSEPEPPLEDTDRGRKRKKKDRSRVGRSGARFPSAKLLEQFEEHDEPEQRHDDEAADAVEPPEPPAEPAPEPQPQPAEPPGPGTRRERVLATPDEEYDALEEHRLRVRPYVITRGRTEARDDLALETLISTNPDGPWHSQAPNAEYQAVRSLCRQPRSVAEVAALLWVPLGVARVLLSDLADAGLVQVHAARTSLDGRPDFALMQRVLEGLHRL</sequence>
<reference evidence="3" key="1">
    <citation type="journal article" date="2019" name="Int. J. Syst. Evol. Microbiol.">
        <title>The Global Catalogue of Microorganisms (GCM) 10K type strain sequencing project: providing services to taxonomists for standard genome sequencing and annotation.</title>
        <authorList>
            <consortium name="The Broad Institute Genomics Platform"/>
            <consortium name="The Broad Institute Genome Sequencing Center for Infectious Disease"/>
            <person name="Wu L."/>
            <person name="Ma J."/>
        </authorList>
    </citation>
    <scope>NUCLEOTIDE SEQUENCE [LARGE SCALE GENOMIC DNA]</scope>
    <source>
        <strain evidence="3">IBRC-M 10906</strain>
    </source>
</reference>
<accession>A0ABW5WI02</accession>
<feature type="region of interest" description="Disordered" evidence="1">
    <location>
        <begin position="1"/>
        <end position="150"/>
    </location>
</feature>
<feature type="compositionally biased region" description="Pro residues" evidence="1">
    <location>
        <begin position="124"/>
        <end position="145"/>
    </location>
</feature>
<proteinExistence type="predicted"/>
<dbReference type="RefSeq" id="WP_377395979.1">
    <property type="nucleotide sequence ID" value="NZ_JBHSAN010000054.1"/>
</dbReference>
<evidence type="ECO:0000256" key="1">
    <source>
        <dbReference type="SAM" id="MobiDB-lite"/>
    </source>
</evidence>
<gene>
    <name evidence="2" type="ORF">ACFS2C_25475</name>
</gene>